<evidence type="ECO:0000256" key="1">
    <source>
        <dbReference type="ARBA" id="ARBA00010322"/>
    </source>
</evidence>
<feature type="domain" description="AAA+ ATPase" evidence="5">
    <location>
        <begin position="123"/>
        <end position="268"/>
    </location>
</feature>
<evidence type="ECO:0000256" key="4">
    <source>
        <dbReference type="SAM" id="MobiDB-lite"/>
    </source>
</evidence>
<dbReference type="CDD" id="cd00009">
    <property type="entry name" value="AAA"/>
    <property type="match status" value="1"/>
</dbReference>
<dbReference type="SMART" id="SM00382">
    <property type="entry name" value="AAA"/>
    <property type="match status" value="1"/>
</dbReference>
<dbReference type="OrthoDB" id="548867at2759"/>
<evidence type="ECO:0000313" key="6">
    <source>
        <dbReference type="EMBL" id="KAF2461669.1"/>
    </source>
</evidence>
<feature type="compositionally biased region" description="Basic and acidic residues" evidence="4">
    <location>
        <begin position="656"/>
        <end position="668"/>
    </location>
</feature>
<keyword evidence="7" id="KW-1185">Reference proteome</keyword>
<dbReference type="Proteomes" id="UP000799766">
    <property type="component" value="Unassembled WGS sequence"/>
</dbReference>
<feature type="compositionally biased region" description="Basic and acidic residues" evidence="4">
    <location>
        <begin position="725"/>
        <end position="748"/>
    </location>
</feature>
<dbReference type="Gene3D" id="3.40.50.300">
    <property type="entry name" value="P-loop containing nucleotide triphosphate hydrolases"/>
    <property type="match status" value="1"/>
</dbReference>
<protein>
    <submittedName>
        <fullName evidence="6">AFG1-like ATPase-domain-containing protein</fullName>
    </submittedName>
</protein>
<evidence type="ECO:0000256" key="3">
    <source>
        <dbReference type="ARBA" id="ARBA00022840"/>
    </source>
</evidence>
<dbReference type="GO" id="GO:0005524">
    <property type="term" value="F:ATP binding"/>
    <property type="evidence" value="ECO:0007669"/>
    <property type="project" value="UniProtKB-KW"/>
</dbReference>
<evidence type="ECO:0000259" key="5">
    <source>
        <dbReference type="SMART" id="SM00382"/>
    </source>
</evidence>
<keyword evidence="2" id="KW-0547">Nucleotide-binding</keyword>
<accession>A0A6A6PCY6</accession>
<dbReference type="PANTHER" id="PTHR12169">
    <property type="entry name" value="ATPASE N2B"/>
    <property type="match status" value="1"/>
</dbReference>
<evidence type="ECO:0000256" key="2">
    <source>
        <dbReference type="ARBA" id="ARBA00022741"/>
    </source>
</evidence>
<dbReference type="SUPFAM" id="SSF52540">
    <property type="entry name" value="P-loop containing nucleoside triphosphate hydrolases"/>
    <property type="match status" value="1"/>
</dbReference>
<feature type="region of interest" description="Disordered" evidence="4">
    <location>
        <begin position="713"/>
        <end position="748"/>
    </location>
</feature>
<reference evidence="6" key="1">
    <citation type="journal article" date="2020" name="Stud. Mycol.">
        <title>101 Dothideomycetes genomes: a test case for predicting lifestyles and emergence of pathogens.</title>
        <authorList>
            <person name="Haridas S."/>
            <person name="Albert R."/>
            <person name="Binder M."/>
            <person name="Bloem J."/>
            <person name="Labutti K."/>
            <person name="Salamov A."/>
            <person name="Andreopoulos B."/>
            <person name="Baker S."/>
            <person name="Barry K."/>
            <person name="Bills G."/>
            <person name="Bluhm B."/>
            <person name="Cannon C."/>
            <person name="Castanera R."/>
            <person name="Culley D."/>
            <person name="Daum C."/>
            <person name="Ezra D."/>
            <person name="Gonzalez J."/>
            <person name="Henrissat B."/>
            <person name="Kuo A."/>
            <person name="Liang C."/>
            <person name="Lipzen A."/>
            <person name="Lutzoni F."/>
            <person name="Magnuson J."/>
            <person name="Mondo S."/>
            <person name="Nolan M."/>
            <person name="Ohm R."/>
            <person name="Pangilinan J."/>
            <person name="Park H.-J."/>
            <person name="Ramirez L."/>
            <person name="Alfaro M."/>
            <person name="Sun H."/>
            <person name="Tritt A."/>
            <person name="Yoshinaga Y."/>
            <person name="Zwiers L.-H."/>
            <person name="Turgeon B."/>
            <person name="Goodwin S."/>
            <person name="Spatafora J."/>
            <person name="Crous P."/>
            <person name="Grigoriev I."/>
        </authorList>
    </citation>
    <scope>NUCLEOTIDE SEQUENCE</scope>
    <source>
        <strain evidence="6">ATCC 16933</strain>
    </source>
</reference>
<dbReference type="AlphaFoldDB" id="A0A6A6PCY6"/>
<dbReference type="GO" id="GO:0016887">
    <property type="term" value="F:ATP hydrolysis activity"/>
    <property type="evidence" value="ECO:0007669"/>
    <property type="project" value="InterPro"/>
</dbReference>
<feature type="region of interest" description="Disordered" evidence="4">
    <location>
        <begin position="639"/>
        <end position="681"/>
    </location>
</feature>
<comment type="similarity">
    <text evidence="1">Belongs to the AFG1 ATPase family.</text>
</comment>
<feature type="region of interest" description="Disordered" evidence="4">
    <location>
        <begin position="556"/>
        <end position="580"/>
    </location>
</feature>
<dbReference type="EMBL" id="MU001671">
    <property type="protein sequence ID" value="KAF2461669.1"/>
    <property type="molecule type" value="Genomic_DNA"/>
</dbReference>
<dbReference type="NCBIfam" id="NF040713">
    <property type="entry name" value="ZapE"/>
    <property type="match status" value="1"/>
</dbReference>
<dbReference type="InterPro" id="IPR027417">
    <property type="entry name" value="P-loop_NTPase"/>
</dbReference>
<dbReference type="PANTHER" id="PTHR12169:SF2">
    <property type="entry name" value="AFG1P"/>
    <property type="match status" value="1"/>
</dbReference>
<dbReference type="InterPro" id="IPR003593">
    <property type="entry name" value="AAA+_ATPase"/>
</dbReference>
<proteinExistence type="inferred from homology"/>
<feature type="region of interest" description="Disordered" evidence="4">
    <location>
        <begin position="326"/>
        <end position="346"/>
    </location>
</feature>
<dbReference type="GO" id="GO:0005739">
    <property type="term" value="C:mitochondrion"/>
    <property type="evidence" value="ECO:0007669"/>
    <property type="project" value="TreeGrafter"/>
</dbReference>
<organism evidence="6 7">
    <name type="scientific">Lineolata rhizophorae</name>
    <dbReference type="NCBI Taxonomy" id="578093"/>
    <lineage>
        <taxon>Eukaryota</taxon>
        <taxon>Fungi</taxon>
        <taxon>Dikarya</taxon>
        <taxon>Ascomycota</taxon>
        <taxon>Pezizomycotina</taxon>
        <taxon>Dothideomycetes</taxon>
        <taxon>Dothideomycetes incertae sedis</taxon>
        <taxon>Lineolatales</taxon>
        <taxon>Lineolataceae</taxon>
        <taxon>Lineolata</taxon>
    </lineage>
</organism>
<gene>
    <name evidence="6" type="ORF">BDY21DRAFT_314334</name>
</gene>
<evidence type="ECO:0000313" key="7">
    <source>
        <dbReference type="Proteomes" id="UP000799766"/>
    </source>
</evidence>
<dbReference type="InterPro" id="IPR005654">
    <property type="entry name" value="ATPase_AFG1-like"/>
</dbReference>
<dbReference type="Pfam" id="PF03969">
    <property type="entry name" value="AFG1_ATPase"/>
    <property type="match status" value="2"/>
</dbReference>
<keyword evidence="3" id="KW-0067">ATP-binding</keyword>
<sequence length="748" mass="82051">MPPNGSRSGLTITNPLVLYRTLVATKRIAPDHGQHRLAIHLQKLYDRLKDYEPSPSYSERLNQLSHSLSNARHDAANTASSSNAASLGTRGVWRSLLEHKEKRDILALTRVLTSHEAALALDSPRGLLLHGEVGTGKSMLVDLFAGCLPARGKRRVHFNAFMLETYARLERLRRRRSRSGGGIGPGMLPDEMVREEHVLLALARDLVAEAPILFLDEFQLPDRTAAKIVSGLLTAFFHLGGVLIATSNRMPDELAKAAGVEFRPPPSTLSSAVMTRVFGSAGWRRKVVGGEPFAGRGEYAAFLEVLKARCEVWEMDGRRDFRRVEYESSGSGSGQTAREVVGETEQPLGEDAAGTLPKFYSIGIPQLATVAETPASLPPDTLATILPTTPVQWQPITLTVYARQLYLPHVYEGHLLATFASLCAATLGPADYASISRSFHTIILTDVPVLTLSRRNEARRFITMLDALYEARCRLFIVRAEAEPDGIFFPDASTPRQDATGQAPEAGSATAIHAETMSEAYQDIVEPFRPNISSYTASGSSPGDYAHAFPPFLSPDALEDDPPTRMRRAAGEGDQQQRGMAGSLEFGHTAAFTGEDERFAYRRAESRLWEMCGEKWWRRVGPESEGEEKESLGANVGQRWVGWRGGGGAAEEENGDEKADHRAGEADGVHQGAETEDDSEGVFRHGASPFRTAVEPPPKIGWTHVWGTAKWGKRAGAWGKGPEGLVERKREMEREQEKDVLEAKKTKS</sequence>
<name>A0A6A6PCY6_9PEZI</name>